<dbReference type="EMBL" id="BMKM01000003">
    <property type="protein sequence ID" value="GGE18056.1"/>
    <property type="molecule type" value="Genomic_DNA"/>
</dbReference>
<name>A0A8H9FY36_9SPHI</name>
<proteinExistence type="predicted"/>
<gene>
    <name evidence="1" type="ORF">GCM10011516_14620</name>
</gene>
<evidence type="ECO:0008006" key="3">
    <source>
        <dbReference type="Google" id="ProtNLM"/>
    </source>
</evidence>
<dbReference type="AlphaFoldDB" id="A0A8H9FY36"/>
<dbReference type="Proteomes" id="UP000614460">
    <property type="component" value="Unassembled WGS sequence"/>
</dbReference>
<protein>
    <recommendedName>
        <fullName evidence="3">Peptidase S74 domain-containing protein</fullName>
    </recommendedName>
</protein>
<evidence type="ECO:0000313" key="1">
    <source>
        <dbReference type="EMBL" id="GGE18056.1"/>
    </source>
</evidence>
<evidence type="ECO:0000313" key="2">
    <source>
        <dbReference type="Proteomes" id="UP000614460"/>
    </source>
</evidence>
<reference evidence="1" key="2">
    <citation type="submission" date="2020-09" db="EMBL/GenBank/DDBJ databases">
        <authorList>
            <person name="Sun Q."/>
            <person name="Zhou Y."/>
        </authorList>
    </citation>
    <scope>NUCLEOTIDE SEQUENCE</scope>
    <source>
        <strain evidence="1">CGMCC 1.15966</strain>
    </source>
</reference>
<sequence length="223" mass="24787">MRTNTKYQKIILSFLPIIFGTIFTSKAQNLFPTTKNSYITIDGGGINQLAPVTTGGWARGTTYFNSDGTKGFFSLGMLGSVGNPSRFYLAFAENSPWASELGLHILPNGNIGVGTVSPVARLTVNGNILAKEIKIKTDITVPDYVFEQDYEKMSLSEIEEFVAKHKHLPDIPSAKSIERDGLEVAEMNLLLLKKIEELTLHLIENEKTIKQLKKDFVNFKTNK</sequence>
<keyword evidence="2" id="KW-1185">Reference proteome</keyword>
<comment type="caution">
    <text evidence="1">The sequence shown here is derived from an EMBL/GenBank/DDBJ whole genome shotgun (WGS) entry which is preliminary data.</text>
</comment>
<reference evidence="1" key="1">
    <citation type="journal article" date="2014" name="Int. J. Syst. Evol. Microbiol.">
        <title>Complete genome sequence of Corynebacterium casei LMG S-19264T (=DSM 44701T), isolated from a smear-ripened cheese.</title>
        <authorList>
            <consortium name="US DOE Joint Genome Institute (JGI-PGF)"/>
            <person name="Walter F."/>
            <person name="Albersmeier A."/>
            <person name="Kalinowski J."/>
            <person name="Ruckert C."/>
        </authorList>
    </citation>
    <scope>NUCLEOTIDE SEQUENCE</scope>
    <source>
        <strain evidence="1">CGMCC 1.15966</strain>
    </source>
</reference>
<dbReference type="RefSeq" id="WP_182498378.1">
    <property type="nucleotide sequence ID" value="NZ_BMKM01000003.1"/>
</dbReference>
<accession>A0A8H9FY36</accession>
<organism evidence="1 2">
    <name type="scientific">Sphingobacterium cellulitidis</name>
    <dbReference type="NCBI Taxonomy" id="1768011"/>
    <lineage>
        <taxon>Bacteria</taxon>
        <taxon>Pseudomonadati</taxon>
        <taxon>Bacteroidota</taxon>
        <taxon>Sphingobacteriia</taxon>
        <taxon>Sphingobacteriales</taxon>
        <taxon>Sphingobacteriaceae</taxon>
        <taxon>Sphingobacterium</taxon>
    </lineage>
</organism>